<dbReference type="AlphaFoldDB" id="A0A5P1EWC9"/>
<dbReference type="EMBL" id="CM007385">
    <property type="protein sequence ID" value="ONK68989.1"/>
    <property type="molecule type" value="Genomic_DNA"/>
</dbReference>
<dbReference type="Gramene" id="ONK68989">
    <property type="protein sequence ID" value="ONK68989"/>
    <property type="gene ID" value="A4U43_C05F18120"/>
</dbReference>
<sequence>MFGIRADHTWRTLVFPLLLTSLVHSGSLALEFWLVISGRRGLKSFGEWMYGMLHNVMAWRNYIVEQQRRLRRWHLQRVHPRPRQQEEELRLSLLEFIGMNGFIVRWREAGEKLWVWRRNGLVFGCEREEERRHSSGAALLLVGGVKRGGRSGGEKRRGGWSGVGG</sequence>
<reference evidence="2" key="1">
    <citation type="journal article" date="2017" name="Nat. Commun.">
        <title>The asparagus genome sheds light on the origin and evolution of a young Y chromosome.</title>
        <authorList>
            <person name="Harkess A."/>
            <person name="Zhou J."/>
            <person name="Xu C."/>
            <person name="Bowers J.E."/>
            <person name="Van der Hulst R."/>
            <person name="Ayyampalayam S."/>
            <person name="Mercati F."/>
            <person name="Riccardi P."/>
            <person name="McKain M.R."/>
            <person name="Kakrana A."/>
            <person name="Tang H."/>
            <person name="Ray J."/>
            <person name="Groenendijk J."/>
            <person name="Arikit S."/>
            <person name="Mathioni S.M."/>
            <person name="Nakano M."/>
            <person name="Shan H."/>
            <person name="Telgmann-Rauber A."/>
            <person name="Kanno A."/>
            <person name="Yue Z."/>
            <person name="Chen H."/>
            <person name="Li W."/>
            <person name="Chen Y."/>
            <person name="Xu X."/>
            <person name="Zhang Y."/>
            <person name="Luo S."/>
            <person name="Chen H."/>
            <person name="Gao J."/>
            <person name="Mao Z."/>
            <person name="Pires J.C."/>
            <person name="Luo M."/>
            <person name="Kudrna D."/>
            <person name="Wing R.A."/>
            <person name="Meyers B.C."/>
            <person name="Yi K."/>
            <person name="Kong H."/>
            <person name="Lavrijsen P."/>
            <person name="Sunseri F."/>
            <person name="Falavigna A."/>
            <person name="Ye Y."/>
            <person name="Leebens-Mack J.H."/>
            <person name="Chen G."/>
        </authorList>
    </citation>
    <scope>NUCLEOTIDE SEQUENCE [LARGE SCALE GENOMIC DNA]</scope>
    <source>
        <strain evidence="2">cv. DH0086</strain>
    </source>
</reference>
<dbReference type="Proteomes" id="UP000243459">
    <property type="component" value="Chromosome 5"/>
</dbReference>
<evidence type="ECO:0000313" key="2">
    <source>
        <dbReference type="Proteomes" id="UP000243459"/>
    </source>
</evidence>
<name>A0A5P1EWC9_ASPOF</name>
<gene>
    <name evidence="1" type="ORF">A4U43_C05F18120</name>
</gene>
<keyword evidence="2" id="KW-1185">Reference proteome</keyword>
<protein>
    <submittedName>
        <fullName evidence="1">Uncharacterized protein</fullName>
    </submittedName>
</protein>
<accession>A0A5P1EWC9</accession>
<proteinExistence type="predicted"/>
<organism evidence="1 2">
    <name type="scientific">Asparagus officinalis</name>
    <name type="common">Garden asparagus</name>
    <dbReference type="NCBI Taxonomy" id="4686"/>
    <lineage>
        <taxon>Eukaryota</taxon>
        <taxon>Viridiplantae</taxon>
        <taxon>Streptophyta</taxon>
        <taxon>Embryophyta</taxon>
        <taxon>Tracheophyta</taxon>
        <taxon>Spermatophyta</taxon>
        <taxon>Magnoliopsida</taxon>
        <taxon>Liliopsida</taxon>
        <taxon>Asparagales</taxon>
        <taxon>Asparagaceae</taxon>
        <taxon>Asparagoideae</taxon>
        <taxon>Asparagus</taxon>
    </lineage>
</organism>
<evidence type="ECO:0000313" key="1">
    <source>
        <dbReference type="EMBL" id="ONK68989.1"/>
    </source>
</evidence>